<reference evidence="1" key="1">
    <citation type="journal article" date="2021" name="New Phytol.">
        <title>Evolutionary innovations through gain and loss of genes in the ectomycorrhizal Boletales.</title>
        <authorList>
            <person name="Wu G."/>
            <person name="Miyauchi S."/>
            <person name="Morin E."/>
            <person name="Kuo A."/>
            <person name="Drula E."/>
            <person name="Varga T."/>
            <person name="Kohler A."/>
            <person name="Feng B."/>
            <person name="Cao Y."/>
            <person name="Lipzen A."/>
            <person name="Daum C."/>
            <person name="Hundley H."/>
            <person name="Pangilinan J."/>
            <person name="Johnson J."/>
            <person name="Barry K."/>
            <person name="LaButti K."/>
            <person name="Ng V."/>
            <person name="Ahrendt S."/>
            <person name="Min B."/>
            <person name="Choi I.G."/>
            <person name="Park H."/>
            <person name="Plett J.M."/>
            <person name="Magnuson J."/>
            <person name="Spatafora J.W."/>
            <person name="Nagy L.G."/>
            <person name="Henrissat B."/>
            <person name="Grigoriev I.V."/>
            <person name="Yang Z.L."/>
            <person name="Xu J."/>
            <person name="Martin F.M."/>
        </authorList>
    </citation>
    <scope>NUCLEOTIDE SEQUENCE</scope>
    <source>
        <strain evidence="1">KUC20120723A-06</strain>
    </source>
</reference>
<feature type="non-terminal residue" evidence="1">
    <location>
        <position position="243"/>
    </location>
</feature>
<comment type="caution">
    <text evidence="1">The sequence shown here is derived from an EMBL/GenBank/DDBJ whole genome shotgun (WGS) entry which is preliminary data.</text>
</comment>
<sequence length="243" mass="27734">MEAVTPTVLTRDYTFDARPNLPFLVTAKRYWVDGATHDANALTLPIVDDIYHRLFEAFRRNNSDGSTTVKIREMWSIDAPNHGDSGVLNEQTLQWGYDDVFSWDIYGRAVHALFSGHGSGIETDFRQHNIVGIGHSLGAIAIMLSTTFQPPVPYTFIHLFEPMMMGRKWTESIPNFVLEGVLKRRDVWQSKEEAFKIMKSRPGWKSWDERVLRLLVNHGLRSLPTLNYPDKTDGVTLNINGLD</sequence>
<accession>A0ACB8AUR2</accession>
<keyword evidence="2" id="KW-1185">Reference proteome</keyword>
<dbReference type="EMBL" id="MU267357">
    <property type="protein sequence ID" value="KAH7917009.1"/>
    <property type="molecule type" value="Genomic_DNA"/>
</dbReference>
<dbReference type="Proteomes" id="UP000790709">
    <property type="component" value="Unassembled WGS sequence"/>
</dbReference>
<name>A0ACB8AUR2_9AGAM</name>
<evidence type="ECO:0000313" key="1">
    <source>
        <dbReference type="EMBL" id="KAH7917009.1"/>
    </source>
</evidence>
<proteinExistence type="predicted"/>
<evidence type="ECO:0000313" key="2">
    <source>
        <dbReference type="Proteomes" id="UP000790709"/>
    </source>
</evidence>
<protein>
    <submittedName>
        <fullName evidence="1">Uncharacterized protein</fullName>
    </submittedName>
</protein>
<gene>
    <name evidence="1" type="ORF">BV22DRAFT_1052754</name>
</gene>
<organism evidence="1 2">
    <name type="scientific">Leucogyrophana mollusca</name>
    <dbReference type="NCBI Taxonomy" id="85980"/>
    <lineage>
        <taxon>Eukaryota</taxon>
        <taxon>Fungi</taxon>
        <taxon>Dikarya</taxon>
        <taxon>Basidiomycota</taxon>
        <taxon>Agaricomycotina</taxon>
        <taxon>Agaricomycetes</taxon>
        <taxon>Agaricomycetidae</taxon>
        <taxon>Boletales</taxon>
        <taxon>Boletales incertae sedis</taxon>
        <taxon>Leucogyrophana</taxon>
    </lineage>
</organism>